<feature type="domain" description="Tyr recombinase" evidence="2">
    <location>
        <begin position="3"/>
        <end position="59"/>
    </location>
</feature>
<dbReference type="Pfam" id="PF00589">
    <property type="entry name" value="Phage_integrase"/>
    <property type="match status" value="1"/>
</dbReference>
<keyword evidence="4" id="KW-1185">Reference proteome</keyword>
<evidence type="ECO:0000313" key="4">
    <source>
        <dbReference type="Proteomes" id="UP000823401"/>
    </source>
</evidence>
<name>A0ABS0LLJ6_9LACT</name>
<evidence type="ECO:0000259" key="2">
    <source>
        <dbReference type="Pfam" id="PF00589"/>
    </source>
</evidence>
<dbReference type="InterPro" id="IPR002104">
    <property type="entry name" value="Integrase_catalytic"/>
</dbReference>
<gene>
    <name evidence="3" type="ORF">HYQ42_08925</name>
</gene>
<proteinExistence type="predicted"/>
<dbReference type="InterPro" id="IPR013762">
    <property type="entry name" value="Integrase-like_cat_sf"/>
</dbReference>
<dbReference type="InterPro" id="IPR011010">
    <property type="entry name" value="DNA_brk_join_enz"/>
</dbReference>
<evidence type="ECO:0000313" key="3">
    <source>
        <dbReference type="EMBL" id="MBG9978912.1"/>
    </source>
</evidence>
<reference evidence="3 4" key="1">
    <citation type="submission" date="2020-07" db="EMBL/GenBank/DDBJ databases">
        <title>Facklamia lactis sp. nov., isolated from raw milk.</title>
        <authorList>
            <person name="Doll E.V."/>
            <person name="Huptas C."/>
            <person name="Staib L."/>
            <person name="Wenning M."/>
            <person name="Scherer S."/>
        </authorList>
    </citation>
    <scope>NUCLEOTIDE SEQUENCE [LARGE SCALE GENOMIC DNA]</scope>
    <source>
        <strain evidence="3 4">DSM 104272</strain>
    </source>
</reference>
<dbReference type="EMBL" id="JACCEL010000022">
    <property type="protein sequence ID" value="MBG9978912.1"/>
    <property type="molecule type" value="Genomic_DNA"/>
</dbReference>
<comment type="caution">
    <text evidence="3">The sequence shown here is derived from an EMBL/GenBank/DDBJ whole genome shotgun (WGS) entry which is preliminary data.</text>
</comment>
<dbReference type="Gene3D" id="1.10.443.10">
    <property type="entry name" value="Intergrase catalytic core"/>
    <property type="match status" value="1"/>
</dbReference>
<organism evidence="3 4">
    <name type="scientific">Ruoffia tabacinasalis</name>
    <dbReference type="NCBI Taxonomy" id="87458"/>
    <lineage>
        <taxon>Bacteria</taxon>
        <taxon>Bacillati</taxon>
        <taxon>Bacillota</taxon>
        <taxon>Bacilli</taxon>
        <taxon>Lactobacillales</taxon>
        <taxon>Aerococcaceae</taxon>
        <taxon>Ruoffia</taxon>
    </lineage>
</organism>
<accession>A0ABS0LLJ6</accession>
<evidence type="ECO:0000256" key="1">
    <source>
        <dbReference type="ARBA" id="ARBA00023172"/>
    </source>
</evidence>
<protein>
    <submittedName>
        <fullName evidence="3">Tyrosine-type recombinase/integrase</fullName>
    </submittedName>
</protein>
<dbReference type="SUPFAM" id="SSF56349">
    <property type="entry name" value="DNA breaking-rejoining enzymes"/>
    <property type="match status" value="1"/>
</dbReference>
<sequence length="73" mass="8542">MAKRFNKYNKRYDMLVTTHGIRSNFATQLASNCVSLTTIQSALDYQSLETTQRYLDIDTETKNEEISQFLNNR</sequence>
<dbReference type="Proteomes" id="UP000823401">
    <property type="component" value="Unassembled WGS sequence"/>
</dbReference>
<keyword evidence="1" id="KW-0233">DNA recombination</keyword>